<feature type="compositionally biased region" description="Basic residues" evidence="1">
    <location>
        <begin position="218"/>
        <end position="235"/>
    </location>
</feature>
<feature type="region of interest" description="Disordered" evidence="1">
    <location>
        <begin position="213"/>
        <end position="254"/>
    </location>
</feature>
<dbReference type="AlphaFoldDB" id="A0A238FKA2"/>
<accession>A0A238FKA2</accession>
<evidence type="ECO:0000256" key="1">
    <source>
        <dbReference type="SAM" id="MobiDB-lite"/>
    </source>
</evidence>
<evidence type="ECO:0000313" key="2">
    <source>
        <dbReference type="EMBL" id="SCV71598.1"/>
    </source>
</evidence>
<feature type="compositionally biased region" description="Basic and acidic residues" evidence="1">
    <location>
        <begin position="62"/>
        <end position="73"/>
    </location>
</feature>
<organism evidence="2 3">
    <name type="scientific">Microbotryum intermedium</name>
    <dbReference type="NCBI Taxonomy" id="269621"/>
    <lineage>
        <taxon>Eukaryota</taxon>
        <taxon>Fungi</taxon>
        <taxon>Dikarya</taxon>
        <taxon>Basidiomycota</taxon>
        <taxon>Pucciniomycotina</taxon>
        <taxon>Microbotryomycetes</taxon>
        <taxon>Microbotryales</taxon>
        <taxon>Microbotryaceae</taxon>
        <taxon>Microbotryum</taxon>
    </lineage>
</organism>
<dbReference type="Proteomes" id="UP000198372">
    <property type="component" value="Unassembled WGS sequence"/>
</dbReference>
<dbReference type="EMBL" id="FMSP01000007">
    <property type="protein sequence ID" value="SCV71598.1"/>
    <property type="molecule type" value="Genomic_DNA"/>
</dbReference>
<reference evidence="3" key="1">
    <citation type="submission" date="2016-09" db="EMBL/GenBank/DDBJ databases">
        <authorList>
            <person name="Jeantristanb JTB J.-T."/>
            <person name="Ricardo R."/>
        </authorList>
    </citation>
    <scope>NUCLEOTIDE SEQUENCE [LARGE SCALE GENOMIC DNA]</scope>
</reference>
<feature type="compositionally biased region" description="Low complexity" evidence="1">
    <location>
        <begin position="338"/>
        <end position="347"/>
    </location>
</feature>
<feature type="region of interest" description="Disordered" evidence="1">
    <location>
        <begin position="1"/>
        <end position="128"/>
    </location>
</feature>
<name>A0A238FKA2_9BASI</name>
<feature type="compositionally biased region" description="Basic and acidic residues" evidence="1">
    <location>
        <begin position="518"/>
        <end position="538"/>
    </location>
</feature>
<feature type="compositionally biased region" description="Gly residues" evidence="1">
    <location>
        <begin position="422"/>
        <end position="431"/>
    </location>
</feature>
<feature type="compositionally biased region" description="Basic and acidic residues" evidence="1">
    <location>
        <begin position="349"/>
        <end position="372"/>
    </location>
</feature>
<feature type="region of interest" description="Disordered" evidence="1">
    <location>
        <begin position="317"/>
        <end position="446"/>
    </location>
</feature>
<feature type="compositionally biased region" description="Basic and acidic residues" evidence="1">
    <location>
        <begin position="317"/>
        <end position="328"/>
    </location>
</feature>
<proteinExistence type="predicted"/>
<feature type="region of interest" description="Disordered" evidence="1">
    <location>
        <begin position="480"/>
        <end position="538"/>
    </location>
</feature>
<gene>
    <name evidence="2" type="ORF">BQ2448_3186</name>
</gene>
<evidence type="ECO:0000313" key="3">
    <source>
        <dbReference type="Proteomes" id="UP000198372"/>
    </source>
</evidence>
<protein>
    <submittedName>
        <fullName evidence="2">BQ2448_3186 protein</fullName>
    </submittedName>
</protein>
<keyword evidence="3" id="KW-1185">Reference proteome</keyword>
<dbReference type="STRING" id="269621.A0A238FKA2"/>
<feature type="region of interest" description="Disordered" evidence="1">
    <location>
        <begin position="162"/>
        <end position="185"/>
    </location>
</feature>
<feature type="compositionally biased region" description="Pro residues" evidence="1">
    <location>
        <begin position="47"/>
        <end position="59"/>
    </location>
</feature>
<sequence>MTYERQEVEVEVGTPVAVMGEEPIEMDTPGRSPSPRQPEPVAEPEQPLLPEPQPQPLPESPHQVEPRPPDRVIDLPTPPTYPIVENTMIAPSLPVSPTTKRPPPPEPPTKDLEPPDTTTEPTSLDVILNAQPVIRKTSDGGLSFKRVQTPQLVEGVLEREAFEKEPMSESQAQTPVVVPPASRTGTETVVVVETAPHPSSMSTMDIDRAEQEAIQPKRSLRSGKAKANLKTKPTKAKAIPQVVQPPPLVPDPIQGITFLPTKSHNVEDIFDDDSGDEFEQVDMLKVETVERSKRLVDLDGEVEGKEVDADVELPKLKLKLGKEDKEIKLLTPGSANKGSSSGSGSVKQTKKDKAKEKESEKEKEKEKTEPTPKKRPHPDPSTAGPRTKKLASSSSSTSTPLANASASTPGPTTSSGGRTPLVGGGGGGQGTVNGRPLPSSSSAVDLSKVNKIKSSVFHPNAKKKPSTIVNPLAQFLAPKSTSAVAGTGKKVSASSTPVRGSKEVKQTSQYGSGYEPATEEKHKEMAEQRIREREERERTKGTGFNLLAQIDTMAAFELKYRHMYASRMNEARVVEDRPLPRPQALGAVFSYFPSPVEEGDEVVGAM</sequence>
<feature type="compositionally biased region" description="Low complexity" evidence="1">
    <location>
        <begin position="390"/>
        <end position="421"/>
    </location>
</feature>